<dbReference type="RefSeq" id="WP_075527513.1">
    <property type="nucleotide sequence ID" value="NZ_CP017560.1"/>
</dbReference>
<dbReference type="AlphaFoldDB" id="A0A1D8JF95"/>
<evidence type="ECO:0000256" key="3">
    <source>
        <dbReference type="ARBA" id="ARBA00022840"/>
    </source>
</evidence>
<dbReference type="PANTHER" id="PTHR34698:SF2">
    <property type="entry name" value="5-OXOPROLINASE SUBUNIT B"/>
    <property type="match status" value="1"/>
</dbReference>
<evidence type="ECO:0000313" key="5">
    <source>
        <dbReference type="EMBL" id="AOV07381.1"/>
    </source>
</evidence>
<dbReference type="InterPro" id="IPR029000">
    <property type="entry name" value="Cyclophilin-like_dom_sf"/>
</dbReference>
<keyword evidence="3" id="KW-0067">ATP-binding</keyword>
<dbReference type="PANTHER" id="PTHR34698">
    <property type="entry name" value="5-OXOPROLINASE SUBUNIT B"/>
    <property type="match status" value="1"/>
</dbReference>
<evidence type="ECO:0000259" key="4">
    <source>
        <dbReference type="SMART" id="SM00796"/>
    </source>
</evidence>
<dbReference type="KEGG" id="surl:BI350_07400"/>
<dbReference type="EMBL" id="CP017560">
    <property type="protein sequence ID" value="AOV07381.1"/>
    <property type="molecule type" value="Genomic_DNA"/>
</dbReference>
<dbReference type="Gene3D" id="3.30.1360.40">
    <property type="match status" value="1"/>
</dbReference>
<proteinExistence type="predicted"/>
<name>A0A1D8JF95_9BACL</name>
<dbReference type="Pfam" id="PF02682">
    <property type="entry name" value="CT_C_D"/>
    <property type="match status" value="1"/>
</dbReference>
<feature type="domain" description="Carboxyltransferase" evidence="4">
    <location>
        <begin position="3"/>
        <end position="151"/>
    </location>
</feature>
<protein>
    <recommendedName>
        <fullName evidence="4">Carboxyltransferase domain-containing protein</fullName>
    </recommendedName>
</protein>
<evidence type="ECO:0000256" key="1">
    <source>
        <dbReference type="ARBA" id="ARBA00022741"/>
    </source>
</evidence>
<organism evidence="5 6">
    <name type="scientific">Sporosarcina ureilytica</name>
    <dbReference type="NCBI Taxonomy" id="298596"/>
    <lineage>
        <taxon>Bacteria</taxon>
        <taxon>Bacillati</taxon>
        <taxon>Bacillota</taxon>
        <taxon>Bacilli</taxon>
        <taxon>Bacillales</taxon>
        <taxon>Caryophanaceae</taxon>
        <taxon>Sporosarcina</taxon>
    </lineage>
</organism>
<dbReference type="Gene3D" id="2.40.100.10">
    <property type="entry name" value="Cyclophilin-like"/>
    <property type="match status" value="1"/>
</dbReference>
<dbReference type="SUPFAM" id="SSF160467">
    <property type="entry name" value="PH0987 N-terminal domain-like"/>
    <property type="match status" value="1"/>
</dbReference>
<dbReference type="SUPFAM" id="SSF50891">
    <property type="entry name" value="Cyclophilin-like"/>
    <property type="match status" value="1"/>
</dbReference>
<dbReference type="InterPro" id="IPR010016">
    <property type="entry name" value="PxpB"/>
</dbReference>
<sequence length="152" mass="17462">MDYYLSPFGENGVVIELGNKIDEKTHRKVQEVCSMLDQNDEKWFIEHIPAYTNVTLFYDVFKVSRMNSERSPYQTVCKLIDNILKSNSPVNINKQKTIEIPICYGGEFGPDIEYVAQYNRLTIEEVIKIHSSGDYLVYFIGFAPGFPYIGVG</sequence>
<keyword evidence="1" id="KW-0547">Nucleotide-binding</keyword>
<dbReference type="Proteomes" id="UP000185746">
    <property type="component" value="Chromosome"/>
</dbReference>
<accession>A0A1D8JF95</accession>
<keyword evidence="6" id="KW-1185">Reference proteome</keyword>
<gene>
    <name evidence="5" type="ORF">BI350_07400</name>
</gene>
<reference evidence="5 6" key="1">
    <citation type="submission" date="2016-09" db="EMBL/GenBank/DDBJ databases">
        <title>Complete genome sequence of the Lysinibacillus sphaericus LMG 22257, a specie of Bacillus with ureolytic activity that can effectively biodeposit calcium carbonate.</title>
        <authorList>
            <person name="Yan W."/>
        </authorList>
    </citation>
    <scope>NUCLEOTIDE SEQUENCE [LARGE SCALE GENOMIC DNA]</scope>
    <source>
        <strain evidence="5 6">LMG 22257</strain>
    </source>
</reference>
<dbReference type="SMART" id="SM00796">
    <property type="entry name" value="AHS1"/>
    <property type="match status" value="1"/>
</dbReference>
<dbReference type="InterPro" id="IPR003833">
    <property type="entry name" value="CT_C_D"/>
</dbReference>
<evidence type="ECO:0000313" key="6">
    <source>
        <dbReference type="Proteomes" id="UP000185746"/>
    </source>
</evidence>
<dbReference type="GO" id="GO:0005524">
    <property type="term" value="F:ATP binding"/>
    <property type="evidence" value="ECO:0007669"/>
    <property type="project" value="UniProtKB-KW"/>
</dbReference>
<dbReference type="GO" id="GO:0016787">
    <property type="term" value="F:hydrolase activity"/>
    <property type="evidence" value="ECO:0007669"/>
    <property type="project" value="UniProtKB-KW"/>
</dbReference>
<evidence type="ECO:0000256" key="2">
    <source>
        <dbReference type="ARBA" id="ARBA00022801"/>
    </source>
</evidence>
<keyword evidence="2" id="KW-0378">Hydrolase</keyword>